<dbReference type="InterPro" id="IPR036328">
    <property type="entry name" value="MliC_sf"/>
</dbReference>
<reference evidence="8" key="1">
    <citation type="journal article" date="2019" name="Int. J. Syst. Evol. Microbiol.">
        <title>The Global Catalogue of Microorganisms (GCM) 10K type strain sequencing project: providing services to taxonomists for standard genome sequencing and annotation.</title>
        <authorList>
            <consortium name="The Broad Institute Genomics Platform"/>
            <consortium name="The Broad Institute Genome Sequencing Center for Infectious Disease"/>
            <person name="Wu L."/>
            <person name="Ma J."/>
        </authorList>
    </citation>
    <scope>NUCLEOTIDE SEQUENCE [LARGE SCALE GENOMIC DNA]</scope>
    <source>
        <strain evidence="8">NBRC 109341</strain>
    </source>
</reference>
<keyword evidence="8" id="KW-1185">Reference proteome</keyword>
<accession>A0ABQ6C9A4</accession>
<evidence type="ECO:0000259" key="6">
    <source>
        <dbReference type="Pfam" id="PF09864"/>
    </source>
</evidence>
<evidence type="ECO:0000256" key="5">
    <source>
        <dbReference type="SAM" id="SignalP"/>
    </source>
</evidence>
<keyword evidence="2" id="KW-0472">Membrane</keyword>
<evidence type="ECO:0000256" key="3">
    <source>
        <dbReference type="ARBA" id="ARBA00023139"/>
    </source>
</evidence>
<proteinExistence type="predicted"/>
<dbReference type="Gene3D" id="2.40.128.200">
    <property type="match status" value="1"/>
</dbReference>
<gene>
    <name evidence="7" type="ORF">GCM10007935_40980</name>
</gene>
<keyword evidence="1 5" id="KW-0732">Signal</keyword>
<dbReference type="Pfam" id="PF09864">
    <property type="entry name" value="MliC"/>
    <property type="match status" value="1"/>
</dbReference>
<keyword evidence="3" id="KW-0564">Palmitate</keyword>
<evidence type="ECO:0000256" key="4">
    <source>
        <dbReference type="ARBA" id="ARBA00023288"/>
    </source>
</evidence>
<dbReference type="RefSeq" id="WP_284309348.1">
    <property type="nucleotide sequence ID" value="NZ_BSPB01000071.1"/>
</dbReference>
<evidence type="ECO:0000256" key="1">
    <source>
        <dbReference type="ARBA" id="ARBA00022729"/>
    </source>
</evidence>
<evidence type="ECO:0000313" key="7">
    <source>
        <dbReference type="EMBL" id="GLS16655.1"/>
    </source>
</evidence>
<evidence type="ECO:0000313" key="8">
    <source>
        <dbReference type="Proteomes" id="UP001156903"/>
    </source>
</evidence>
<keyword evidence="4" id="KW-0449">Lipoprotein</keyword>
<protein>
    <recommendedName>
        <fullName evidence="6">C-type lysozyme inhibitor domain-containing protein</fullName>
    </recommendedName>
</protein>
<feature type="chain" id="PRO_5046968873" description="C-type lysozyme inhibitor domain-containing protein" evidence="5">
    <location>
        <begin position="35"/>
        <end position="137"/>
    </location>
</feature>
<sequence>MNTPDQGRTPLPGRPHLWATTLALLALLAGCGTATPQPAGTAQQQDVSYLCEGGARLDVSYLNPPAGESFASMRYQGHIAVLQSRPAASGVRYIDQDEQQGLRWYTQGDEGFLAIQPADHTAAERTLLSGCRAQPQP</sequence>
<organism evidence="7 8">
    <name type="scientific">Hydrogenophaga electricum</name>
    <dbReference type="NCBI Taxonomy" id="1230953"/>
    <lineage>
        <taxon>Bacteria</taxon>
        <taxon>Pseudomonadati</taxon>
        <taxon>Pseudomonadota</taxon>
        <taxon>Betaproteobacteria</taxon>
        <taxon>Burkholderiales</taxon>
        <taxon>Comamonadaceae</taxon>
        <taxon>Hydrogenophaga</taxon>
    </lineage>
</organism>
<feature type="signal peptide" evidence="5">
    <location>
        <begin position="1"/>
        <end position="34"/>
    </location>
</feature>
<evidence type="ECO:0000256" key="2">
    <source>
        <dbReference type="ARBA" id="ARBA00023136"/>
    </source>
</evidence>
<name>A0ABQ6C9A4_9BURK</name>
<dbReference type="InterPro" id="IPR018660">
    <property type="entry name" value="MliC"/>
</dbReference>
<dbReference type="SUPFAM" id="SSF141488">
    <property type="entry name" value="YdhA-like"/>
    <property type="match status" value="1"/>
</dbReference>
<dbReference type="Proteomes" id="UP001156903">
    <property type="component" value="Unassembled WGS sequence"/>
</dbReference>
<comment type="caution">
    <text evidence="7">The sequence shown here is derived from an EMBL/GenBank/DDBJ whole genome shotgun (WGS) entry which is preliminary data.</text>
</comment>
<dbReference type="EMBL" id="BSPB01000071">
    <property type="protein sequence ID" value="GLS16655.1"/>
    <property type="molecule type" value="Genomic_DNA"/>
</dbReference>
<feature type="domain" description="C-type lysozyme inhibitor" evidence="6">
    <location>
        <begin position="49"/>
        <end position="116"/>
    </location>
</feature>